<gene>
    <name evidence="3" type="ORF">DXN04_27150</name>
</gene>
<name>A0A3E1NV85_9BACT</name>
<proteinExistence type="predicted"/>
<keyword evidence="2" id="KW-0732">Signal</keyword>
<evidence type="ECO:0000256" key="2">
    <source>
        <dbReference type="SAM" id="SignalP"/>
    </source>
</evidence>
<feature type="compositionally biased region" description="Polar residues" evidence="1">
    <location>
        <begin position="45"/>
        <end position="60"/>
    </location>
</feature>
<keyword evidence="4" id="KW-1185">Reference proteome</keyword>
<organism evidence="3 4">
    <name type="scientific">Chitinophaga silvisoli</name>
    <dbReference type="NCBI Taxonomy" id="2291814"/>
    <lineage>
        <taxon>Bacteria</taxon>
        <taxon>Pseudomonadati</taxon>
        <taxon>Bacteroidota</taxon>
        <taxon>Chitinophagia</taxon>
        <taxon>Chitinophagales</taxon>
        <taxon>Chitinophagaceae</taxon>
        <taxon>Chitinophaga</taxon>
    </lineage>
</organism>
<comment type="caution">
    <text evidence="3">The sequence shown here is derived from an EMBL/GenBank/DDBJ whole genome shotgun (WGS) entry which is preliminary data.</text>
</comment>
<evidence type="ECO:0000313" key="3">
    <source>
        <dbReference type="EMBL" id="RFM31840.1"/>
    </source>
</evidence>
<evidence type="ECO:0000313" key="4">
    <source>
        <dbReference type="Proteomes" id="UP000261174"/>
    </source>
</evidence>
<evidence type="ECO:0000256" key="1">
    <source>
        <dbReference type="SAM" id="MobiDB-lite"/>
    </source>
</evidence>
<feature type="region of interest" description="Disordered" evidence="1">
    <location>
        <begin position="34"/>
        <end position="61"/>
    </location>
</feature>
<reference evidence="3 4" key="1">
    <citation type="submission" date="2018-08" db="EMBL/GenBank/DDBJ databases">
        <title>Chitinophaga sp. K20C18050901, a novel bacterium isolated from forest soil.</title>
        <authorList>
            <person name="Wang C."/>
        </authorList>
    </citation>
    <scope>NUCLEOTIDE SEQUENCE [LARGE SCALE GENOMIC DNA]</scope>
    <source>
        <strain evidence="3 4">K20C18050901</strain>
    </source>
</reference>
<protein>
    <submittedName>
        <fullName evidence="3">Uncharacterized protein</fullName>
    </submittedName>
</protein>
<sequence length="341" mass="38101">MKKTVLVALFGGILTIHHANAQFGKMTDKIKPSAGKIKDAAAQGQHATEQVQDVKNTSGEDISKVNPHPAKTAIFFSKGKPGTAFSTDFSEGDYIYAHIVFPKPIKEYVTDNILTFDVAYKEEGSDDYSVNYVKVDVSKVNQENKELDFDVLAKPADATTVYADRMQSPALIGMVMRLSQPGVKTEFNWKIEGLQGSFYLTMKSMKGFADFIQPIQKKANDFAQEDDAMKAELPEEFSRSSYAFADPQLSKANIIKYLPANIEILKFVVGPGDDYKVMKNELGVIVYKQTARYIMAAYKDKKTGNCYYDNIIFERPYEGNGKYGSLKVRTNGERIDCAKIK</sequence>
<dbReference type="OrthoDB" id="643089at2"/>
<feature type="chain" id="PRO_5017676768" evidence="2">
    <location>
        <begin position="22"/>
        <end position="341"/>
    </location>
</feature>
<dbReference type="Proteomes" id="UP000261174">
    <property type="component" value="Unassembled WGS sequence"/>
</dbReference>
<dbReference type="EMBL" id="QTJV01000012">
    <property type="protein sequence ID" value="RFM31840.1"/>
    <property type="molecule type" value="Genomic_DNA"/>
</dbReference>
<feature type="signal peptide" evidence="2">
    <location>
        <begin position="1"/>
        <end position="21"/>
    </location>
</feature>
<dbReference type="RefSeq" id="WP_116856548.1">
    <property type="nucleotide sequence ID" value="NZ_QTJV01000012.1"/>
</dbReference>
<dbReference type="AlphaFoldDB" id="A0A3E1NV85"/>
<accession>A0A3E1NV85</accession>